<protein>
    <submittedName>
        <fullName evidence="3">Uncharacterized protein</fullName>
    </submittedName>
</protein>
<feature type="compositionally biased region" description="Low complexity" evidence="1">
    <location>
        <begin position="100"/>
        <end position="113"/>
    </location>
</feature>
<keyword evidence="4" id="KW-1185">Reference proteome</keyword>
<evidence type="ECO:0000313" key="3">
    <source>
        <dbReference type="EMBL" id="OMJ27863.1"/>
    </source>
</evidence>
<feature type="non-terminal residue" evidence="3">
    <location>
        <position position="113"/>
    </location>
</feature>
<proteinExistence type="predicted"/>
<accession>A0A1R1YLW6</accession>
<reference evidence="4" key="1">
    <citation type="submission" date="2017-01" db="EMBL/GenBank/DDBJ databases">
        <authorList>
            <person name="Wang Y."/>
            <person name="White M."/>
            <person name="Kvist S."/>
            <person name="Moncalvo J.-M."/>
        </authorList>
    </citation>
    <scope>NUCLEOTIDE SEQUENCE [LARGE SCALE GENOMIC DNA]</scope>
    <source>
        <strain evidence="4">ID-206-W2</strain>
    </source>
</reference>
<evidence type="ECO:0000256" key="2">
    <source>
        <dbReference type="SAM" id="SignalP"/>
    </source>
</evidence>
<sequence length="113" mass="11117">MKFFSVSALSLLLSVSSYEVVVTETVTLCKPSSSSKAYVASSSTLPATTSAGYVTPSSSSAYVTASSTTPTASSAAYVSSSTSAAYVTSSTTDADVNPSTTAAPTTAAPTTAA</sequence>
<dbReference type="Proteomes" id="UP000187429">
    <property type="component" value="Unassembled WGS sequence"/>
</dbReference>
<name>A0A1R1YLW6_9FUNG</name>
<evidence type="ECO:0000313" key="4">
    <source>
        <dbReference type="Proteomes" id="UP000187429"/>
    </source>
</evidence>
<feature type="region of interest" description="Disordered" evidence="1">
    <location>
        <begin position="89"/>
        <end position="113"/>
    </location>
</feature>
<dbReference type="AlphaFoldDB" id="A0A1R1YLW6"/>
<organism evidence="3 4">
    <name type="scientific">Smittium culicis</name>
    <dbReference type="NCBI Taxonomy" id="133412"/>
    <lineage>
        <taxon>Eukaryota</taxon>
        <taxon>Fungi</taxon>
        <taxon>Fungi incertae sedis</taxon>
        <taxon>Zoopagomycota</taxon>
        <taxon>Kickxellomycotina</taxon>
        <taxon>Harpellomycetes</taxon>
        <taxon>Harpellales</taxon>
        <taxon>Legeriomycetaceae</taxon>
        <taxon>Smittium</taxon>
    </lineage>
</organism>
<keyword evidence="2" id="KW-0732">Signal</keyword>
<feature type="signal peptide" evidence="2">
    <location>
        <begin position="1"/>
        <end position="23"/>
    </location>
</feature>
<feature type="chain" id="PRO_5013136682" evidence="2">
    <location>
        <begin position="24"/>
        <end position="113"/>
    </location>
</feature>
<evidence type="ECO:0000256" key="1">
    <source>
        <dbReference type="SAM" id="MobiDB-lite"/>
    </source>
</evidence>
<comment type="caution">
    <text evidence="3">The sequence shown here is derived from an EMBL/GenBank/DDBJ whole genome shotgun (WGS) entry which is preliminary data.</text>
</comment>
<dbReference type="EMBL" id="LSSM01000795">
    <property type="protein sequence ID" value="OMJ27863.1"/>
    <property type="molecule type" value="Genomic_DNA"/>
</dbReference>
<gene>
    <name evidence="3" type="ORF">AYI69_g2683</name>
</gene>